<organism evidence="1 2">
    <name type="scientific">Lacipirellula limnantheis</name>
    <dbReference type="NCBI Taxonomy" id="2528024"/>
    <lineage>
        <taxon>Bacteria</taxon>
        <taxon>Pseudomonadati</taxon>
        <taxon>Planctomycetota</taxon>
        <taxon>Planctomycetia</taxon>
        <taxon>Pirellulales</taxon>
        <taxon>Lacipirellulaceae</taxon>
        <taxon>Lacipirellula</taxon>
    </lineage>
</organism>
<keyword evidence="2" id="KW-1185">Reference proteome</keyword>
<dbReference type="AlphaFoldDB" id="A0A517TSU6"/>
<reference evidence="1 2" key="1">
    <citation type="submission" date="2019-02" db="EMBL/GenBank/DDBJ databases">
        <title>Deep-cultivation of Planctomycetes and their phenomic and genomic characterization uncovers novel biology.</title>
        <authorList>
            <person name="Wiegand S."/>
            <person name="Jogler M."/>
            <person name="Boedeker C."/>
            <person name="Pinto D."/>
            <person name="Vollmers J."/>
            <person name="Rivas-Marin E."/>
            <person name="Kohn T."/>
            <person name="Peeters S.H."/>
            <person name="Heuer A."/>
            <person name="Rast P."/>
            <person name="Oberbeckmann S."/>
            <person name="Bunk B."/>
            <person name="Jeske O."/>
            <person name="Meyerdierks A."/>
            <person name="Storesund J.E."/>
            <person name="Kallscheuer N."/>
            <person name="Luecker S."/>
            <person name="Lage O.M."/>
            <person name="Pohl T."/>
            <person name="Merkel B.J."/>
            <person name="Hornburger P."/>
            <person name="Mueller R.-W."/>
            <person name="Bruemmer F."/>
            <person name="Labrenz M."/>
            <person name="Spormann A.M."/>
            <person name="Op den Camp H."/>
            <person name="Overmann J."/>
            <person name="Amann R."/>
            <person name="Jetten M.S.M."/>
            <person name="Mascher T."/>
            <person name="Medema M.H."/>
            <person name="Devos D.P."/>
            <person name="Kaster A.-K."/>
            <person name="Ovreas L."/>
            <person name="Rohde M."/>
            <person name="Galperin M.Y."/>
            <person name="Jogler C."/>
        </authorList>
    </citation>
    <scope>NUCLEOTIDE SEQUENCE [LARGE SCALE GENOMIC DNA]</scope>
    <source>
        <strain evidence="1 2">I41</strain>
    </source>
</reference>
<dbReference type="Gene3D" id="3.30.460.40">
    <property type="match status" value="1"/>
</dbReference>
<evidence type="ECO:0008006" key="3">
    <source>
        <dbReference type="Google" id="ProtNLM"/>
    </source>
</evidence>
<dbReference type="InterPro" id="IPR043519">
    <property type="entry name" value="NT_sf"/>
</dbReference>
<dbReference type="SUPFAM" id="SSF81301">
    <property type="entry name" value="Nucleotidyltransferase"/>
    <property type="match status" value="1"/>
</dbReference>
<name>A0A517TSU6_9BACT</name>
<protein>
    <recommendedName>
        <fullName evidence="3">Nucleotidyltransferase</fullName>
    </recommendedName>
</protein>
<dbReference type="EMBL" id="CP036339">
    <property type="protein sequence ID" value="QDT71446.1"/>
    <property type="molecule type" value="Genomic_DNA"/>
</dbReference>
<dbReference type="Proteomes" id="UP000317909">
    <property type="component" value="Chromosome"/>
</dbReference>
<sequence length="149" mass="16521">MNQDFSEMLSELFAADAEFLLVGAYALSAYGFSRATGDLDIWVRPTPENAVKVWQALKAFQAPVRNVTVEDFHTPDVVFQIGVEPGRIDILTSISGVEFDDAWNERKYRTLSGLNVPLLSKPHLLANKLASGRPKDIGDAGWLKKNLND</sequence>
<gene>
    <name evidence="1" type="ORF">I41_06030</name>
</gene>
<accession>A0A517TSU6</accession>
<dbReference type="KEGG" id="llh:I41_06030"/>
<proteinExistence type="predicted"/>
<evidence type="ECO:0000313" key="2">
    <source>
        <dbReference type="Proteomes" id="UP000317909"/>
    </source>
</evidence>
<evidence type="ECO:0000313" key="1">
    <source>
        <dbReference type="EMBL" id="QDT71446.1"/>
    </source>
</evidence>